<dbReference type="SMART" id="SM00220">
    <property type="entry name" value="S_TKc"/>
    <property type="match status" value="1"/>
</dbReference>
<dbReference type="EC" id="2.7.11.21" evidence="7"/>
<feature type="compositionally biased region" description="Polar residues" evidence="8">
    <location>
        <begin position="660"/>
        <end position="675"/>
    </location>
</feature>
<dbReference type="PANTHER" id="PTHR24345:SF0">
    <property type="entry name" value="CELL CYCLE SERINE_THREONINE-PROTEIN KINASE CDC5_MSD2"/>
    <property type="match status" value="1"/>
</dbReference>
<keyword evidence="1 7" id="KW-0723">Serine/threonine-protein kinase</keyword>
<dbReference type="PROSITE" id="PS00108">
    <property type="entry name" value="PROTEIN_KINASE_ST"/>
    <property type="match status" value="1"/>
</dbReference>
<dbReference type="AlphaFoldDB" id="A0A093XMS6"/>
<dbReference type="Pfam" id="PF00069">
    <property type="entry name" value="Pkinase"/>
    <property type="match status" value="1"/>
</dbReference>
<gene>
    <name evidence="11" type="ORF">GQ26_0180270</name>
</gene>
<keyword evidence="3 6" id="KW-0547">Nucleotide-binding</keyword>
<dbReference type="FunFam" id="3.30.1120.30:FF:000004">
    <property type="entry name" value="Serine/threonine-protein kinase"/>
    <property type="match status" value="1"/>
</dbReference>
<dbReference type="InterPro" id="IPR033701">
    <property type="entry name" value="POLO_box_1"/>
</dbReference>
<feature type="compositionally biased region" description="Polar residues" evidence="8">
    <location>
        <begin position="1"/>
        <end position="17"/>
    </location>
</feature>
<dbReference type="GO" id="GO:0005524">
    <property type="term" value="F:ATP binding"/>
    <property type="evidence" value="ECO:0007669"/>
    <property type="project" value="UniProtKB-UniRule"/>
</dbReference>
<evidence type="ECO:0000259" key="10">
    <source>
        <dbReference type="PROSITE" id="PS50078"/>
    </source>
</evidence>
<dbReference type="HOGENOM" id="CLU_000288_46_0_1"/>
<feature type="domain" description="POLO box" evidence="10">
    <location>
        <begin position="760"/>
        <end position="853"/>
    </location>
</feature>
<dbReference type="SUPFAM" id="SSF56112">
    <property type="entry name" value="Protein kinase-like (PK-like)"/>
    <property type="match status" value="1"/>
</dbReference>
<dbReference type="CDD" id="cd13118">
    <property type="entry name" value="POLO_box_1"/>
    <property type="match status" value="1"/>
</dbReference>
<evidence type="ECO:0000256" key="3">
    <source>
        <dbReference type="ARBA" id="ARBA00022741"/>
    </source>
</evidence>
<dbReference type="InterPro" id="IPR017441">
    <property type="entry name" value="Protein_kinase_ATP_BS"/>
</dbReference>
<organism evidence="11">
    <name type="scientific">Talaromyces marneffei PM1</name>
    <dbReference type="NCBI Taxonomy" id="1077442"/>
    <lineage>
        <taxon>Eukaryota</taxon>
        <taxon>Fungi</taxon>
        <taxon>Dikarya</taxon>
        <taxon>Ascomycota</taxon>
        <taxon>Pezizomycotina</taxon>
        <taxon>Eurotiomycetes</taxon>
        <taxon>Eurotiomycetidae</taxon>
        <taxon>Eurotiales</taxon>
        <taxon>Trichocomaceae</taxon>
        <taxon>Talaromyces</taxon>
        <taxon>Talaromyces sect. Talaromyces</taxon>
    </lineage>
</organism>
<protein>
    <recommendedName>
        <fullName evidence="7">Serine/threonine-protein kinase</fullName>
        <ecNumber evidence="7">2.7.11.21</ecNumber>
    </recommendedName>
</protein>
<feature type="binding site" evidence="6">
    <location>
        <position position="90"/>
    </location>
    <ligand>
        <name>ATP</name>
        <dbReference type="ChEBI" id="CHEBI:30616"/>
    </ligand>
</feature>
<dbReference type="PROSITE" id="PS00107">
    <property type="entry name" value="PROTEIN_KINASE_ATP"/>
    <property type="match status" value="1"/>
</dbReference>
<feature type="region of interest" description="Disordered" evidence="8">
    <location>
        <begin position="1"/>
        <end position="57"/>
    </location>
</feature>
<dbReference type="Gene3D" id="1.10.510.10">
    <property type="entry name" value="Transferase(Phosphotransferase) domain 1"/>
    <property type="match status" value="1"/>
</dbReference>
<evidence type="ECO:0000256" key="1">
    <source>
        <dbReference type="ARBA" id="ARBA00022527"/>
    </source>
</evidence>
<proteinExistence type="inferred from homology"/>
<feature type="compositionally biased region" description="Polar residues" evidence="8">
    <location>
        <begin position="1125"/>
        <end position="1145"/>
    </location>
</feature>
<feature type="region of interest" description="Disordered" evidence="8">
    <location>
        <begin position="400"/>
        <end position="428"/>
    </location>
</feature>
<feature type="compositionally biased region" description="Polar residues" evidence="8">
    <location>
        <begin position="410"/>
        <end position="419"/>
    </location>
</feature>
<feature type="compositionally biased region" description="Low complexity" evidence="8">
    <location>
        <begin position="691"/>
        <end position="706"/>
    </location>
</feature>
<dbReference type="PROSITE" id="PS50011">
    <property type="entry name" value="PROTEIN_KINASE_DOM"/>
    <property type="match status" value="1"/>
</dbReference>
<evidence type="ECO:0000313" key="11">
    <source>
        <dbReference type="EMBL" id="KFX46513.1"/>
    </source>
</evidence>
<evidence type="ECO:0000259" key="9">
    <source>
        <dbReference type="PROSITE" id="PS50011"/>
    </source>
</evidence>
<feature type="compositionally biased region" description="Low complexity" evidence="8">
    <location>
        <begin position="528"/>
        <end position="546"/>
    </location>
</feature>
<dbReference type="InterPro" id="IPR000719">
    <property type="entry name" value="Prot_kinase_dom"/>
</dbReference>
<evidence type="ECO:0000256" key="7">
    <source>
        <dbReference type="RuleBase" id="RU361162"/>
    </source>
</evidence>
<dbReference type="GO" id="GO:0007052">
    <property type="term" value="P:mitotic spindle organization"/>
    <property type="evidence" value="ECO:0007669"/>
    <property type="project" value="TreeGrafter"/>
</dbReference>
<dbReference type="FunFam" id="1.10.510.10:FF:000652">
    <property type="entry name" value="Serine/threonine-protein kinase"/>
    <property type="match status" value="1"/>
</dbReference>
<dbReference type="EMBL" id="JPOX01000018">
    <property type="protein sequence ID" value="KFX46513.1"/>
    <property type="molecule type" value="Genomic_DNA"/>
</dbReference>
<feature type="region of interest" description="Disordered" evidence="8">
    <location>
        <begin position="454"/>
        <end position="570"/>
    </location>
</feature>
<dbReference type="SUPFAM" id="SSF82615">
    <property type="entry name" value="Polo-box domain"/>
    <property type="match status" value="2"/>
</dbReference>
<comment type="catalytic activity">
    <reaction evidence="7">
        <text>L-threonyl-[protein] + ATP = O-phospho-L-threonyl-[protein] + ADP + H(+)</text>
        <dbReference type="Rhea" id="RHEA:46608"/>
        <dbReference type="Rhea" id="RHEA-COMP:11060"/>
        <dbReference type="Rhea" id="RHEA-COMP:11605"/>
        <dbReference type="ChEBI" id="CHEBI:15378"/>
        <dbReference type="ChEBI" id="CHEBI:30013"/>
        <dbReference type="ChEBI" id="CHEBI:30616"/>
        <dbReference type="ChEBI" id="CHEBI:61977"/>
        <dbReference type="ChEBI" id="CHEBI:456216"/>
        <dbReference type="EC" id="2.7.11.21"/>
    </reaction>
</comment>
<feature type="domain" description="Protein kinase" evidence="9">
    <location>
        <begin position="61"/>
        <end position="322"/>
    </location>
</feature>
<dbReference type="Gene3D" id="3.30.1120.30">
    <property type="entry name" value="POLO box domain"/>
    <property type="match status" value="1"/>
</dbReference>
<dbReference type="eggNOG" id="KOG0575">
    <property type="taxonomic scope" value="Eukaryota"/>
</dbReference>
<dbReference type="GO" id="GO:0005634">
    <property type="term" value="C:nucleus"/>
    <property type="evidence" value="ECO:0007669"/>
    <property type="project" value="TreeGrafter"/>
</dbReference>
<dbReference type="GO" id="GO:0005737">
    <property type="term" value="C:cytoplasm"/>
    <property type="evidence" value="ECO:0007669"/>
    <property type="project" value="TreeGrafter"/>
</dbReference>
<keyword evidence="4 7" id="KW-0418">Kinase</keyword>
<evidence type="ECO:0000256" key="5">
    <source>
        <dbReference type="ARBA" id="ARBA00022840"/>
    </source>
</evidence>
<name>A0A093XMS6_TALMA</name>
<dbReference type="InterPro" id="IPR008271">
    <property type="entry name" value="Ser/Thr_kinase_AS"/>
</dbReference>
<dbReference type="CDD" id="cd14099">
    <property type="entry name" value="STKc_PLK"/>
    <property type="match status" value="1"/>
</dbReference>
<dbReference type="InterPro" id="IPR036947">
    <property type="entry name" value="POLO_box_dom_sf"/>
</dbReference>
<keyword evidence="2 7" id="KW-0808">Transferase</keyword>
<feature type="compositionally biased region" description="Low complexity" evidence="8">
    <location>
        <begin position="485"/>
        <end position="500"/>
    </location>
</feature>
<dbReference type="InterPro" id="IPR011009">
    <property type="entry name" value="Kinase-like_dom_sf"/>
</dbReference>
<dbReference type="PANTHER" id="PTHR24345">
    <property type="entry name" value="SERINE/THREONINE-PROTEIN KINASE PLK"/>
    <property type="match status" value="1"/>
</dbReference>
<dbReference type="GO" id="GO:0004674">
    <property type="term" value="F:protein serine/threonine kinase activity"/>
    <property type="evidence" value="ECO:0007669"/>
    <property type="project" value="UniProtKB-KW"/>
</dbReference>
<accession>A0A093XMS6</accession>
<comment type="caution">
    <text evidence="11">The sequence shown here is derived from an EMBL/GenBank/DDBJ whole genome shotgun (WGS) entry which is preliminary data.</text>
</comment>
<dbReference type="Gene3D" id="3.30.200.20">
    <property type="entry name" value="Phosphorylase Kinase, domain 1"/>
    <property type="match status" value="1"/>
</dbReference>
<sequence>MEALSPRSTNLPLQNKPSAAHKKVDRHAPPAAAAAKAAPSKIHAPPPPSIVREPGEDGEEYSTGLFLGKGGFAVCYEGKLARNGRVFALKVVRSEMTQKKMAEKFRTELEIHSKLRHPNIVRFHRAFAFFDCTYVVLDLCPNGSVMDMVRKRKSLTLPEVRRFMIQLCGAVKYLHKRNVAHRDLKMGNLFLDRNMDIKVGDFGLAAMILSEKEAKRRQTLCGTPNYIAPEVIDRSKGGHNQKVDIWSLGVICFAMLAGFPPFQSKTQEEIYKKVKNLNYVWPKDNECANDIPIEAKTLVSSCLNLDEDKRPSADDIVDHEFFNMYPGCIPRSLDPSCKQMKPVWLKMEEPQGDRMIQGYSLDHESKYRSKAAQIKDPRERYAFCREAFYSECGVGFRRDGNPRKCAGKGSSKTVFSETSAETDKGLSPVIPLPPDLVYKYPAWSDGDWSVPDNAVPSVTDFSDSNSSDDSNERSAPLDSPEKMNSASLARTQAALAAAQSRRLDAQPKSHAATLRQQALPLRTSSRNAATMRAPPTTATTTTHMTRNPSGSRDLPPESSPKGLAQKPVRIPRGVAASYSASIRDLDRLVAPPMPKSDSVPDNLGMGKTRSQSRRQYEAAMDRPPLGPFSQDEVRSATPLNDEIVAKPSRSRHMRAPGSVQPENRSESPVEQQQRFKTSRPLPADTAQSHARNSSKSSTSSNKPRSTLGVSSLIHPSEKFELIPRSSPEDVVVDIKLMLQNMTLLASRTYRSQSKRRPHSYVIKWVDYTNRYGIGYILDDGTVGCVFKGEHGQAASGVILRDGEKHIRRKSRCLENRDQYPYPEVDQLVPRTGKPVEFYENIEQRSADVRGMKRILVRPEVFEVKASSSGNGAMGIRVRTDVGPDQAKSEAEKVKRVKLVDQFGKYMIGSLGRHGADNLNDDLSSSKDSDVCIKFYQRLGNVGVWGFGDGAFQFNFPDHTKLVISHGKSRASSPWVDFYHLSPSAARYLAAKGKMHPSGFDTRAVASDEAATFLAVANDTTENLADDRLRDVLQANGFVRKMKFVKEVLSTWVYYGRLGGRPPTPATTTGASAQPTEIFWEGPQERPSSGVGKYVWVTVGAQGGDGEYICMAPNSPAGIDREAGLASSTKISPQKQRHQQLQNGATQRPDRTMRGGIERK</sequence>
<evidence type="ECO:0000256" key="6">
    <source>
        <dbReference type="PROSITE-ProRule" id="PRU10141"/>
    </source>
</evidence>
<dbReference type="PROSITE" id="PS50078">
    <property type="entry name" value="POLO_BOX"/>
    <property type="match status" value="1"/>
</dbReference>
<feature type="compositionally biased region" description="Low complexity" evidence="8">
    <location>
        <begin position="29"/>
        <end position="43"/>
    </location>
</feature>
<dbReference type="GO" id="GO:0005816">
    <property type="term" value="C:spindle pole body"/>
    <property type="evidence" value="ECO:0007669"/>
    <property type="project" value="TreeGrafter"/>
</dbReference>
<evidence type="ECO:0000256" key="8">
    <source>
        <dbReference type="SAM" id="MobiDB-lite"/>
    </source>
</evidence>
<feature type="region of interest" description="Disordered" evidence="8">
    <location>
        <begin position="587"/>
        <end position="709"/>
    </location>
</feature>
<reference evidence="11" key="1">
    <citation type="journal article" date="2014" name="PLoS Genet.">
        <title>Signature Gene Expression Reveals Novel Clues to the Molecular Mechanisms of Dimorphic Transition in Penicillium marneffei.</title>
        <authorList>
            <person name="Yang E."/>
            <person name="Wang G."/>
            <person name="Cai J."/>
            <person name="Woo P.C."/>
            <person name="Lau S.K."/>
            <person name="Yuen K.-Y."/>
            <person name="Chow W.-N."/>
            <person name="Lin X."/>
        </authorList>
    </citation>
    <scope>NUCLEOTIDE SEQUENCE [LARGE SCALE GENOMIC DNA]</scope>
    <source>
        <strain evidence="11">PM1</strain>
    </source>
</reference>
<feature type="region of interest" description="Disordered" evidence="8">
    <location>
        <begin position="1118"/>
        <end position="1159"/>
    </location>
</feature>
<dbReference type="InterPro" id="IPR000959">
    <property type="entry name" value="POLO_box_dom"/>
</dbReference>
<comment type="similarity">
    <text evidence="7">Belongs to the protein kinase superfamily. Ser/Thr protein kinase family. CDC5/Polo subfamily.</text>
</comment>
<feature type="compositionally biased region" description="Basic and acidic residues" evidence="8">
    <location>
        <begin position="1147"/>
        <end position="1159"/>
    </location>
</feature>
<dbReference type="GO" id="GO:0000776">
    <property type="term" value="C:kinetochore"/>
    <property type="evidence" value="ECO:0007669"/>
    <property type="project" value="TreeGrafter"/>
</dbReference>
<keyword evidence="5 6" id="KW-0067">ATP-binding</keyword>
<evidence type="ECO:0000256" key="4">
    <source>
        <dbReference type="ARBA" id="ARBA00022777"/>
    </source>
</evidence>
<dbReference type="GO" id="GO:0000922">
    <property type="term" value="C:spindle pole"/>
    <property type="evidence" value="ECO:0007669"/>
    <property type="project" value="TreeGrafter"/>
</dbReference>
<evidence type="ECO:0000256" key="2">
    <source>
        <dbReference type="ARBA" id="ARBA00022679"/>
    </source>
</evidence>